<dbReference type="RefSeq" id="WP_000128895.1">
    <property type="nucleotide sequence ID" value="NZ_JBPRHZ010000018.1"/>
</dbReference>
<reference evidence="4" key="1">
    <citation type="submission" date="2018-07" db="EMBL/GenBank/DDBJ databases">
        <authorList>
            <consortium name="GenomeTrakr network: Whole genome sequencing for foodborne pathogen traceback"/>
        </authorList>
    </citation>
    <scope>NUCLEOTIDE SEQUENCE</scope>
    <source>
        <strain evidence="2">CFSAN046215</strain>
        <strain evidence="4">CFSAN067305</strain>
        <strain evidence="5">CFSAN069204</strain>
    </source>
</reference>
<accession>A0A5V1WQJ5</accession>
<dbReference type="EMBL" id="AAGOCF010000003">
    <property type="protein sequence ID" value="EBQ1636849.1"/>
    <property type="molecule type" value="Genomic_DNA"/>
</dbReference>
<feature type="transmembrane region" description="Helical" evidence="1">
    <location>
        <begin position="121"/>
        <end position="141"/>
    </location>
</feature>
<evidence type="ECO:0000313" key="2">
    <source>
        <dbReference type="EMBL" id="EBQ1636849.1"/>
    </source>
</evidence>
<feature type="transmembrane region" description="Helical" evidence="1">
    <location>
        <begin position="29"/>
        <end position="47"/>
    </location>
</feature>
<feature type="transmembrane region" description="Helical" evidence="1">
    <location>
        <begin position="53"/>
        <end position="74"/>
    </location>
</feature>
<protein>
    <submittedName>
        <fullName evidence="4">Uncharacterized protein</fullName>
    </submittedName>
</protein>
<dbReference type="EMBL" id="AAGZVJ010000004">
    <property type="protein sequence ID" value="EBT7665078.1"/>
    <property type="molecule type" value="Genomic_DNA"/>
</dbReference>
<comment type="caution">
    <text evidence="4">The sequence shown here is derived from an EMBL/GenBank/DDBJ whole genome shotgun (WGS) entry which is preliminary data.</text>
</comment>
<evidence type="ECO:0000313" key="3">
    <source>
        <dbReference type="EMBL" id="EBR3695725.1"/>
    </source>
</evidence>
<evidence type="ECO:0000256" key="1">
    <source>
        <dbReference type="SAM" id="Phobius"/>
    </source>
</evidence>
<evidence type="ECO:0000313" key="8">
    <source>
        <dbReference type="EMBL" id="EDC7038938.1"/>
    </source>
</evidence>
<dbReference type="EMBL" id="AAGSAP010000004">
    <property type="protein sequence ID" value="EBR3695725.1"/>
    <property type="molecule type" value="Genomic_DNA"/>
</dbReference>
<dbReference type="EMBL" id="AAGYLR010000016">
    <property type="protein sequence ID" value="EBT3543236.1"/>
    <property type="molecule type" value="Genomic_DNA"/>
</dbReference>
<evidence type="ECO:0000313" key="9">
    <source>
        <dbReference type="EMBL" id="EDH2515506.1"/>
    </source>
</evidence>
<reference evidence="6" key="2">
    <citation type="submission" date="2019-09" db="EMBL/GenBank/DDBJ databases">
        <authorList>
            <consortium name="PulseNet: The National Subtyping Network for Foodborne Disease Surveillance"/>
            <person name="Tarr C.L."/>
            <person name="Trees E."/>
            <person name="Katz L.S."/>
            <person name="Carleton-Romer H.A."/>
            <person name="Stroika S."/>
            <person name="Kucerova Z."/>
            <person name="Roache K.F."/>
            <person name="Sabol A.L."/>
            <person name="Besser J."/>
            <person name="Gerner-Smidt P."/>
        </authorList>
    </citation>
    <scope>NUCLEOTIDE SEQUENCE</scope>
    <source>
        <strain evidence="8">PNUSAS004103</strain>
        <strain evidence="3">PNUSAS008999</strain>
        <strain evidence="6">PNUSAS101002</strain>
        <strain evidence="7">PNUSAS105253</strain>
        <strain evidence="10">PNUSAS107751</strain>
        <strain evidence="9">PNUSAS109563</strain>
    </source>
</reference>
<dbReference type="EMBL" id="AALRUS010000029">
    <property type="protein sequence ID" value="EDC7038938.1"/>
    <property type="molecule type" value="Genomic_DNA"/>
</dbReference>
<organism evidence="4">
    <name type="scientific">Salmonella enterica</name>
    <name type="common">Salmonella choleraesuis</name>
    <dbReference type="NCBI Taxonomy" id="28901"/>
    <lineage>
        <taxon>Bacteria</taxon>
        <taxon>Pseudomonadati</taxon>
        <taxon>Pseudomonadota</taxon>
        <taxon>Gammaproteobacteria</taxon>
        <taxon>Enterobacterales</taxon>
        <taxon>Enterobacteriaceae</taxon>
        <taxon>Salmonella</taxon>
    </lineage>
</organism>
<dbReference type="InterPro" id="IPR056918">
    <property type="entry name" value="8xMP"/>
</dbReference>
<dbReference type="AlphaFoldDB" id="A0A5V1WQJ5"/>
<dbReference type="EMBL" id="AALMTD010000004">
    <property type="protein sequence ID" value="EDB2210888.1"/>
    <property type="molecule type" value="Genomic_DNA"/>
</dbReference>
<dbReference type="Pfam" id="PF24838">
    <property type="entry name" value="8xMP"/>
    <property type="match status" value="1"/>
</dbReference>
<evidence type="ECO:0000313" key="4">
    <source>
        <dbReference type="EMBL" id="EBT3543236.1"/>
    </source>
</evidence>
<name>A0A5V1WQJ5_SALER</name>
<evidence type="ECO:0000313" key="7">
    <source>
        <dbReference type="EMBL" id="EDB2210888.1"/>
    </source>
</evidence>
<proteinExistence type="predicted"/>
<keyword evidence="1" id="KW-1133">Transmembrane helix</keyword>
<evidence type="ECO:0000313" key="6">
    <source>
        <dbReference type="EMBL" id="ECX4341419.1"/>
    </source>
</evidence>
<keyword evidence="1" id="KW-0472">Membrane</keyword>
<evidence type="ECO:0000313" key="5">
    <source>
        <dbReference type="EMBL" id="EBT7665078.1"/>
    </source>
</evidence>
<dbReference type="EMBL" id="AAMOLN010000005">
    <property type="protein sequence ID" value="EDJ4847221.1"/>
    <property type="molecule type" value="Genomic_DNA"/>
</dbReference>
<dbReference type="EMBL" id="AALAGJ010000004">
    <property type="protein sequence ID" value="ECX4341419.1"/>
    <property type="molecule type" value="Genomic_DNA"/>
</dbReference>
<evidence type="ECO:0000313" key="10">
    <source>
        <dbReference type="EMBL" id="EDJ4847221.1"/>
    </source>
</evidence>
<gene>
    <name evidence="2" type="ORF">A0211_05795</name>
    <name evidence="3" type="ORF">B2O44_07755</name>
    <name evidence="8" type="ORF">BIB98_20765</name>
    <name evidence="4" type="ORF">CJA21_09860</name>
    <name evidence="5" type="ORF">CP623_07660</name>
    <name evidence="6" type="ORF">F6G05_09485</name>
    <name evidence="7" type="ORF">F9F06_08190</name>
    <name evidence="9" type="ORF">GC609_09645</name>
    <name evidence="10" type="ORF">GE747_09320</name>
</gene>
<dbReference type="EMBL" id="AAMGXV010000003">
    <property type="protein sequence ID" value="EDH2515506.1"/>
    <property type="molecule type" value="Genomic_DNA"/>
</dbReference>
<dbReference type="Proteomes" id="UP000839618">
    <property type="component" value="Unassembled WGS sequence"/>
</dbReference>
<sequence length="160" mass="18524">MTDDKVIEIYKTCVEMADRISDRRLKSNTFLLALNSSILPLVGYFSLKPAIQPIWVILISLAGIVINVYWINLITSYKRINTAKFTVIQEMEVKIGVTPFKREEEVITKERHRHLSDIEKMLPITLIAIHFLIIIMMTFFYTPKVQENSTTIINIISSHL</sequence>
<keyword evidence="1" id="KW-0812">Transmembrane</keyword>